<dbReference type="Pfam" id="PF00226">
    <property type="entry name" value="DnaJ"/>
    <property type="match status" value="1"/>
</dbReference>
<dbReference type="RefSeq" id="WP_338007911.1">
    <property type="nucleotide sequence ID" value="NZ_JAOPKB010000005.1"/>
</dbReference>
<dbReference type="EMBL" id="JAOPKB010000005">
    <property type="protein sequence ID" value="MCU4973362.1"/>
    <property type="molecule type" value="Genomic_DNA"/>
</dbReference>
<proteinExistence type="predicted"/>
<evidence type="ECO:0000256" key="1">
    <source>
        <dbReference type="SAM" id="Phobius"/>
    </source>
</evidence>
<reference evidence="3 4" key="1">
    <citation type="submission" date="2022-09" db="EMBL/GenBank/DDBJ databases">
        <title>Enrichment on poylsaccharides allowed isolation of novel metabolic and taxonomic groups of Haloarchaea.</title>
        <authorList>
            <person name="Sorokin D.Y."/>
            <person name="Elcheninov A.G."/>
            <person name="Khizhniak T.V."/>
            <person name="Kolganova T.V."/>
            <person name="Kublanov I.V."/>
        </authorList>
    </citation>
    <scope>NUCLEOTIDE SEQUENCE [LARGE SCALE GENOMIC DNA]</scope>
    <source>
        <strain evidence="3 4">AArc-m2/3/4</strain>
    </source>
</reference>
<feature type="domain" description="J" evidence="2">
    <location>
        <begin position="148"/>
        <end position="201"/>
    </location>
</feature>
<comment type="caution">
    <text evidence="3">The sequence shown here is derived from an EMBL/GenBank/DDBJ whole genome shotgun (WGS) entry which is preliminary data.</text>
</comment>
<feature type="transmembrane region" description="Helical" evidence="1">
    <location>
        <begin position="15"/>
        <end position="35"/>
    </location>
</feature>
<dbReference type="InterPro" id="IPR001623">
    <property type="entry name" value="DnaJ_domain"/>
</dbReference>
<dbReference type="Gene3D" id="1.10.287.110">
    <property type="entry name" value="DnaJ domain"/>
    <property type="match status" value="1"/>
</dbReference>
<dbReference type="Proteomes" id="UP001320972">
    <property type="component" value="Unassembled WGS sequence"/>
</dbReference>
<evidence type="ECO:0000313" key="4">
    <source>
        <dbReference type="Proteomes" id="UP001320972"/>
    </source>
</evidence>
<evidence type="ECO:0000313" key="3">
    <source>
        <dbReference type="EMBL" id="MCU4973362.1"/>
    </source>
</evidence>
<dbReference type="InterPro" id="IPR036869">
    <property type="entry name" value="J_dom_sf"/>
</dbReference>
<organism evidence="3 4">
    <name type="scientific">Natronoglomus mannanivorans</name>
    <dbReference type="NCBI Taxonomy" id="2979990"/>
    <lineage>
        <taxon>Archaea</taxon>
        <taxon>Methanobacteriati</taxon>
        <taxon>Methanobacteriota</taxon>
        <taxon>Stenosarchaea group</taxon>
        <taxon>Halobacteria</taxon>
        <taxon>Halobacteriales</taxon>
        <taxon>Natrialbaceae</taxon>
        <taxon>Natronoglomus</taxon>
    </lineage>
</organism>
<dbReference type="CDD" id="cd06257">
    <property type="entry name" value="DnaJ"/>
    <property type="match status" value="1"/>
</dbReference>
<dbReference type="PRINTS" id="PR00625">
    <property type="entry name" value="JDOMAIN"/>
</dbReference>
<gene>
    <name evidence="3" type="ORF">OB955_11480</name>
</gene>
<accession>A0ABT2QEK9</accession>
<keyword evidence="1" id="KW-1133">Transmembrane helix</keyword>
<sequence>MSASANVVESIPPSVLAGLVLGGLFTVFAAGLFVVGERWFPSRYGTEPRTYSGEDRRRTEIRDYLREIGERYAEDHPVAGTSVAFYLPERDVAVTFDAHAFFRIQNTTETVVILVEHEMPGRHLGRRLPFEVPEIRTDATDFQETVRIAYESLGLPRTASRSEIKSAYRDRVKDVHPDHGGDEESFRQLQEAYVTAKEHAD</sequence>
<evidence type="ECO:0000259" key="2">
    <source>
        <dbReference type="PROSITE" id="PS50076"/>
    </source>
</evidence>
<keyword evidence="1" id="KW-0812">Transmembrane</keyword>
<dbReference type="SMART" id="SM00271">
    <property type="entry name" value="DnaJ"/>
    <property type="match status" value="1"/>
</dbReference>
<protein>
    <submittedName>
        <fullName evidence="3">J domain-containing protein</fullName>
    </submittedName>
</protein>
<name>A0ABT2QEK9_9EURY</name>
<keyword evidence="4" id="KW-1185">Reference proteome</keyword>
<dbReference type="SUPFAM" id="SSF46565">
    <property type="entry name" value="Chaperone J-domain"/>
    <property type="match status" value="1"/>
</dbReference>
<keyword evidence="1" id="KW-0472">Membrane</keyword>
<dbReference type="PROSITE" id="PS50076">
    <property type="entry name" value="DNAJ_2"/>
    <property type="match status" value="1"/>
</dbReference>